<dbReference type="CDD" id="cd16841">
    <property type="entry name" value="RraA_family"/>
    <property type="match status" value="1"/>
</dbReference>
<comment type="cofactor">
    <cofactor evidence="1">
        <name>a divalent metal cation</name>
        <dbReference type="ChEBI" id="CHEBI:60240"/>
    </cofactor>
</comment>
<dbReference type="InterPro" id="IPR036704">
    <property type="entry name" value="RraA/RraA-like_sf"/>
</dbReference>
<keyword evidence="7" id="KW-1185">Reference proteome</keyword>
<dbReference type="GO" id="GO:0046872">
    <property type="term" value="F:metal ion binding"/>
    <property type="evidence" value="ECO:0007669"/>
    <property type="project" value="UniProtKB-KW"/>
</dbReference>
<feature type="binding site" evidence="5">
    <location>
        <position position="144"/>
    </location>
    <ligand>
        <name>substrate</name>
    </ligand>
</feature>
<name>A0A4Q7NJ80_9BURK</name>
<organism evidence="6 7">
    <name type="scientific">Pigmentiphaga kullae</name>
    <dbReference type="NCBI Taxonomy" id="151784"/>
    <lineage>
        <taxon>Bacteria</taxon>
        <taxon>Pseudomonadati</taxon>
        <taxon>Pseudomonadota</taxon>
        <taxon>Betaproteobacteria</taxon>
        <taxon>Burkholderiales</taxon>
        <taxon>Alcaligenaceae</taxon>
        <taxon>Pigmentiphaga</taxon>
    </lineage>
</organism>
<comment type="caution">
    <text evidence="6">The sequence shown here is derived from an EMBL/GenBank/DDBJ whole genome shotgun (WGS) entry which is preliminary data.</text>
</comment>
<dbReference type="InterPro" id="IPR005493">
    <property type="entry name" value="RraA/RraA-like"/>
</dbReference>
<protein>
    <recommendedName>
        <fullName evidence="2">Putative 4-hydroxy-4-methyl-2-oxoglutarate aldolase</fullName>
    </recommendedName>
    <alternativeName>
        <fullName evidence="3">Regulator of ribonuclease activity homolog</fullName>
    </alternativeName>
    <alternativeName>
        <fullName evidence="4">RraA-like protein</fullName>
    </alternativeName>
</protein>
<comment type="cofactor">
    <cofactor evidence="5">
        <name>Mg(2+)</name>
        <dbReference type="ChEBI" id="CHEBI:18420"/>
    </cofactor>
</comment>
<dbReference type="EMBL" id="SGXC01000001">
    <property type="protein sequence ID" value="RZS84993.1"/>
    <property type="molecule type" value="Genomic_DNA"/>
</dbReference>
<evidence type="ECO:0000256" key="2">
    <source>
        <dbReference type="ARBA" id="ARBA00016549"/>
    </source>
</evidence>
<reference evidence="6 7" key="1">
    <citation type="submission" date="2019-02" db="EMBL/GenBank/DDBJ databases">
        <title>Genomic Encyclopedia of Type Strains, Phase IV (KMG-IV): sequencing the most valuable type-strain genomes for metagenomic binning, comparative biology and taxonomic classification.</title>
        <authorList>
            <person name="Goeker M."/>
        </authorList>
    </citation>
    <scope>NUCLEOTIDE SEQUENCE [LARGE SCALE GENOMIC DNA]</scope>
    <source>
        <strain evidence="6 7">K24</strain>
    </source>
</reference>
<evidence type="ECO:0000256" key="3">
    <source>
        <dbReference type="ARBA" id="ARBA00029596"/>
    </source>
</evidence>
<dbReference type="AlphaFoldDB" id="A0A4Q7NJ80"/>
<dbReference type="Pfam" id="PF03737">
    <property type="entry name" value="RraA-like"/>
    <property type="match status" value="1"/>
</dbReference>
<feature type="binding site" evidence="5">
    <location>
        <position position="145"/>
    </location>
    <ligand>
        <name>Mg(2+)</name>
        <dbReference type="ChEBI" id="CHEBI:18420"/>
    </ligand>
</feature>
<gene>
    <name evidence="6" type="ORF">EV675_1015</name>
</gene>
<keyword evidence="5" id="KW-0479">Metal-binding</keyword>
<accession>A0A4Q7NJ80</accession>
<evidence type="ECO:0000256" key="1">
    <source>
        <dbReference type="ARBA" id="ARBA00001968"/>
    </source>
</evidence>
<dbReference type="PANTHER" id="PTHR33254">
    <property type="entry name" value="4-HYDROXY-4-METHYL-2-OXOGLUTARATE ALDOLASE 3-RELATED"/>
    <property type="match status" value="1"/>
</dbReference>
<evidence type="ECO:0000256" key="4">
    <source>
        <dbReference type="ARBA" id="ARBA00030169"/>
    </source>
</evidence>
<keyword evidence="5" id="KW-0460">Magnesium</keyword>
<evidence type="ECO:0000313" key="6">
    <source>
        <dbReference type="EMBL" id="RZS84993.1"/>
    </source>
</evidence>
<dbReference type="OrthoDB" id="8969658at2"/>
<dbReference type="Gene3D" id="3.50.30.40">
    <property type="entry name" value="Ribonuclease E inhibitor RraA/RraA-like"/>
    <property type="match status" value="1"/>
</dbReference>
<proteinExistence type="predicted"/>
<dbReference type="PANTHER" id="PTHR33254:SF4">
    <property type="entry name" value="4-HYDROXY-4-METHYL-2-OXOGLUTARATE ALDOLASE 3-RELATED"/>
    <property type="match status" value="1"/>
</dbReference>
<sequence length="254" mass="27423">MTSKTPLGKLPAAVFGDLDIPRYPQSVIDAFLALEDLTGTVSDAMDELGLCSVVPGCDLPPTLPGRRMAGPALTLRNVEQRDDAYKGAKDRISKMAEIEAHNLAEPGDVLVIEGVPGISNMGGLSAAIAKRQGEAGAVIDGAIRDVEQSRSQDFPIWSRGVSSITGKWRLETVAINGIVHIRGVQVRPGDLVVADEGAICFIPREAVETVLKRAQEIGEGEARRYRDIQDGMPIPELARRTHVYKFSQDQREAT</sequence>
<dbReference type="RefSeq" id="WP_130356295.1">
    <property type="nucleotide sequence ID" value="NZ_SGXC01000001.1"/>
</dbReference>
<evidence type="ECO:0000256" key="5">
    <source>
        <dbReference type="PIRSR" id="PIRSR605493-1"/>
    </source>
</evidence>
<dbReference type="Proteomes" id="UP000292445">
    <property type="component" value="Unassembled WGS sequence"/>
</dbReference>
<evidence type="ECO:0000313" key="7">
    <source>
        <dbReference type="Proteomes" id="UP000292445"/>
    </source>
</evidence>
<dbReference type="SUPFAM" id="SSF89562">
    <property type="entry name" value="RraA-like"/>
    <property type="match status" value="1"/>
</dbReference>